<keyword evidence="3" id="KW-1185">Reference proteome</keyword>
<dbReference type="RefSeq" id="WP_204785070.1">
    <property type="nucleotide sequence ID" value="NZ_JACJKU010000035.1"/>
</dbReference>
<name>A0ABS2H0E3_9LACO</name>
<dbReference type="GO" id="GO:0016787">
    <property type="term" value="F:hydrolase activity"/>
    <property type="evidence" value="ECO:0007669"/>
    <property type="project" value="UniProtKB-KW"/>
</dbReference>
<evidence type="ECO:0000313" key="3">
    <source>
        <dbReference type="Proteomes" id="UP000785625"/>
    </source>
</evidence>
<feature type="signal peptide" evidence="1">
    <location>
        <begin position="1"/>
        <end position="24"/>
    </location>
</feature>
<organism evidence="2 3">
    <name type="scientific">Limosilactobacillus coleohominis</name>
    <dbReference type="NCBI Taxonomy" id="181675"/>
    <lineage>
        <taxon>Bacteria</taxon>
        <taxon>Bacillati</taxon>
        <taxon>Bacillota</taxon>
        <taxon>Bacilli</taxon>
        <taxon>Lactobacillales</taxon>
        <taxon>Lactobacillaceae</taxon>
        <taxon>Limosilactobacillus</taxon>
    </lineage>
</organism>
<dbReference type="Proteomes" id="UP000785625">
    <property type="component" value="Unassembled WGS sequence"/>
</dbReference>
<dbReference type="InterPro" id="IPR010315">
    <property type="entry name" value="DUF915_hydro-like"/>
</dbReference>
<dbReference type="Pfam" id="PF06028">
    <property type="entry name" value="DUF915"/>
    <property type="match status" value="1"/>
</dbReference>
<comment type="caution">
    <text evidence="2">The sequence shown here is derived from an EMBL/GenBank/DDBJ whole genome shotgun (WGS) entry which is preliminary data.</text>
</comment>
<evidence type="ECO:0000313" key="2">
    <source>
        <dbReference type="EMBL" id="MBM6940764.1"/>
    </source>
</evidence>
<reference evidence="2 3" key="1">
    <citation type="journal article" date="2021" name="Sci. Rep.">
        <title>The distribution of antibiotic resistance genes in chicken gut microbiota commensals.</title>
        <authorList>
            <person name="Juricova H."/>
            <person name="Matiasovicova J."/>
            <person name="Kubasova T."/>
            <person name="Cejkova D."/>
            <person name="Rychlik I."/>
        </authorList>
    </citation>
    <scope>NUCLEOTIDE SEQUENCE [LARGE SCALE GENOMIC DNA]</scope>
    <source>
        <strain evidence="2 3">An574</strain>
    </source>
</reference>
<dbReference type="PROSITE" id="PS51257">
    <property type="entry name" value="PROKAR_LIPOPROTEIN"/>
    <property type="match status" value="1"/>
</dbReference>
<sequence>MKLRKYLFLVVTFMVAFVACGVKAQAASTYMGGTPTVFVHGLQGTHGSTDTMIRDLSQRYSGTQKVMTINVKPNGELETTGRFQKVKHPLVQINFLNNSANTTTNAHWLNKALTYLYQKQGVRNVNIVAHSAGNVAVYQALASQVAHTPKTNKFVILAGPFDGVLSLNDQANKNKVNPKDHYKPSIMYSANSYYPSYKQLMQLSTAFPKTVKVLNVYGNLGDGSNSDSLVTNASSLSVNYLLRHQKTPVQNKCFKDAKATHSGLHKSTKVDNWIADFLWK</sequence>
<keyword evidence="2" id="KW-0378">Hydrolase</keyword>
<feature type="chain" id="PRO_5045598681" evidence="1">
    <location>
        <begin position="25"/>
        <end position="280"/>
    </location>
</feature>
<dbReference type="EMBL" id="JACJKU010000035">
    <property type="protein sequence ID" value="MBM6940764.1"/>
    <property type="molecule type" value="Genomic_DNA"/>
</dbReference>
<protein>
    <submittedName>
        <fullName evidence="2">Alpha/beta hydrolase</fullName>
    </submittedName>
</protein>
<proteinExistence type="predicted"/>
<dbReference type="InterPro" id="IPR029058">
    <property type="entry name" value="AB_hydrolase_fold"/>
</dbReference>
<accession>A0ABS2H0E3</accession>
<gene>
    <name evidence="2" type="ORF">H5975_04580</name>
</gene>
<dbReference type="Gene3D" id="3.40.50.1820">
    <property type="entry name" value="alpha/beta hydrolase"/>
    <property type="match status" value="1"/>
</dbReference>
<dbReference type="SUPFAM" id="SSF53474">
    <property type="entry name" value="alpha/beta-Hydrolases"/>
    <property type="match status" value="1"/>
</dbReference>
<evidence type="ECO:0000256" key="1">
    <source>
        <dbReference type="SAM" id="SignalP"/>
    </source>
</evidence>
<keyword evidence="1" id="KW-0732">Signal</keyword>